<dbReference type="RefSeq" id="XP_003082015.1">
    <property type="nucleotide sequence ID" value="XM_003081967.1"/>
</dbReference>
<dbReference type="OrthoDB" id="498982at2759"/>
<feature type="domain" description="DUF7067" evidence="3">
    <location>
        <begin position="77"/>
        <end position="130"/>
    </location>
</feature>
<name>Q00YU1_OSTTA</name>
<dbReference type="InParanoid" id="Q00YU1"/>
<keyword evidence="1" id="KW-0175">Coiled coil</keyword>
<feature type="compositionally biased region" description="Low complexity" evidence="2">
    <location>
        <begin position="1"/>
        <end position="19"/>
    </location>
</feature>
<evidence type="ECO:0000313" key="5">
    <source>
        <dbReference type="Proteomes" id="UP000009170"/>
    </source>
</evidence>
<dbReference type="AlphaFoldDB" id="Q00YU1"/>
<dbReference type="Proteomes" id="UP000009170">
    <property type="component" value="Unassembled WGS sequence"/>
</dbReference>
<dbReference type="KEGG" id="ota:OT_ostta11g01950"/>
<evidence type="ECO:0000256" key="2">
    <source>
        <dbReference type="SAM" id="MobiDB-lite"/>
    </source>
</evidence>
<feature type="region of interest" description="Disordered" evidence="2">
    <location>
        <begin position="1"/>
        <end position="55"/>
    </location>
</feature>
<comment type="caution">
    <text evidence="4">The sequence shown here is derived from an EMBL/GenBank/DDBJ whole genome shotgun (WGS) entry which is preliminary data.</text>
</comment>
<evidence type="ECO:0000313" key="4">
    <source>
        <dbReference type="EMBL" id="CAL55818.1"/>
    </source>
</evidence>
<gene>
    <name evidence="4" type="ORF">OT_ostta11g01950</name>
</gene>
<dbReference type="GeneID" id="9833635"/>
<dbReference type="Pfam" id="PF23229">
    <property type="entry name" value="DUF7067"/>
    <property type="match status" value="1"/>
</dbReference>
<reference evidence="4 5" key="2">
    <citation type="journal article" date="2014" name="BMC Genomics">
        <title>An improved genome of the model marine alga Ostreococcus tauri unfolds by assessing Illumina de novo assemblies.</title>
        <authorList>
            <person name="Blanc-Mathieu R."/>
            <person name="Verhelst B."/>
            <person name="Derelle E."/>
            <person name="Rombauts S."/>
            <person name="Bouget F.Y."/>
            <person name="Carre I."/>
            <person name="Chateau A."/>
            <person name="Eyre-Walker A."/>
            <person name="Grimsley N."/>
            <person name="Moreau H."/>
            <person name="Piegu B."/>
            <person name="Rivals E."/>
            <person name="Schackwitz W."/>
            <person name="Van de Peer Y."/>
            <person name="Piganeau G."/>
        </authorList>
    </citation>
    <scope>NUCLEOTIDE SEQUENCE [LARGE SCALE GENOMIC DNA]</scope>
    <source>
        <strain evidence="5">OTTH 0595 / CCAP 157/2 / RCC745</strain>
    </source>
</reference>
<evidence type="ECO:0000256" key="1">
    <source>
        <dbReference type="SAM" id="Coils"/>
    </source>
</evidence>
<dbReference type="InterPro" id="IPR055495">
    <property type="entry name" value="CWD_DUF7067"/>
</dbReference>
<evidence type="ECO:0000259" key="3">
    <source>
        <dbReference type="Pfam" id="PF23229"/>
    </source>
</evidence>
<protein>
    <submittedName>
        <fullName evidence="4">Unnamed product</fullName>
    </submittedName>
</protein>
<sequence length="539" mass="59722">MTTTTTTTTTGAALAASVRARVRRRHASSKVSSSTRRADGRRGTTRAVSGEDDARGRGAALALAPREVMDSIEVPAELVQVRAYVRWEEAGMPEDTTEEWRQSEYDEALLDLKIELLRGTTMNELRARYKMEPVEGGDVRMFTEDADLARRVKAAETLSMKSSADEVITTRDELASMEFIDSVVGDAEDVARSIEVAIDEFVDSVIDGDEVANDDVFASMTPEELTDMETALNDSKNWSTRAQLVAAIMGPNENMSDEQDAGAAERLATLLEELEETKEMLTVKEEALNNMKTELENMEEEIVVSQATTDKALAEIKESWAAEVSQLKAELKMTQSRVEGGDEALAQRIEALLKEAGEARQAKQKLETELEEAMRRVEDAKVSQIKAEAVRDANAEVILMLKKDLETTKEELHKLKSNSRAETEFQKLQAELDRAWEAASEIQTRWDNDRKVIDFLTKSIDDEKAKREAREAQSIPAAAMGILSWARGSIEKRAAAVSSVSQQTLENVAQAYQDLEASTGAFSDDVLADDSESDFLRDM</sequence>
<feature type="coiled-coil region" evidence="1">
    <location>
        <begin position="264"/>
        <end position="422"/>
    </location>
</feature>
<proteinExistence type="predicted"/>
<organism evidence="4 5">
    <name type="scientific">Ostreococcus tauri</name>
    <name type="common">Marine green alga</name>
    <dbReference type="NCBI Taxonomy" id="70448"/>
    <lineage>
        <taxon>Eukaryota</taxon>
        <taxon>Viridiplantae</taxon>
        <taxon>Chlorophyta</taxon>
        <taxon>Mamiellophyceae</taxon>
        <taxon>Mamiellales</taxon>
        <taxon>Bathycoccaceae</taxon>
        <taxon>Ostreococcus</taxon>
    </lineage>
</organism>
<reference evidence="5" key="1">
    <citation type="journal article" date="2006" name="Proc. Natl. Acad. Sci. U.S.A.">
        <title>Genome analysis of the smallest free-living eukaryote Ostreococcus tauri unveils many unique features.</title>
        <authorList>
            <person name="Derelle E."/>
            <person name="Ferraz C."/>
            <person name="Rombauts S."/>
            <person name="Rouze P."/>
            <person name="Worden A.Z."/>
            <person name="Robbens S."/>
            <person name="Partensky F."/>
            <person name="Degroeve S."/>
            <person name="Echeynie S."/>
            <person name="Cooke R."/>
            <person name="Saeys Y."/>
            <person name="Wuyts J."/>
            <person name="Jabbari K."/>
            <person name="Bowler C."/>
            <person name="Panaud O."/>
            <person name="Piegu B."/>
            <person name="Ball S.G."/>
            <person name="Ral J.-P."/>
            <person name="Bouget F.-Y."/>
            <person name="Piganeau G."/>
            <person name="De Baets B."/>
            <person name="Picard A."/>
            <person name="Delseny M."/>
            <person name="Demaille J."/>
            <person name="Van de Peer Y."/>
            <person name="Moreau H."/>
        </authorList>
    </citation>
    <scope>NUCLEOTIDE SEQUENCE [LARGE SCALE GENOMIC DNA]</scope>
    <source>
        <strain evidence="5">OTTH 0595 / CCAP 157/2 / RCC745</strain>
    </source>
</reference>
<accession>Q00YU1</accession>
<keyword evidence="5" id="KW-1185">Reference proteome</keyword>
<dbReference type="OMA" id="VRAYVRW"/>
<dbReference type="EMBL" id="CAID01000011">
    <property type="protein sequence ID" value="CAL55818.1"/>
    <property type="molecule type" value="Genomic_DNA"/>
</dbReference>